<dbReference type="Proteomes" id="UP001642484">
    <property type="component" value="Unassembled WGS sequence"/>
</dbReference>
<accession>A0ABP0LUA4</accession>
<name>A0ABP0LUA4_9DINO</name>
<gene>
    <name evidence="1" type="ORF">CCMP2556_LOCUS22307</name>
</gene>
<organism evidence="1 2">
    <name type="scientific">Durusdinium trenchii</name>
    <dbReference type="NCBI Taxonomy" id="1381693"/>
    <lineage>
        <taxon>Eukaryota</taxon>
        <taxon>Sar</taxon>
        <taxon>Alveolata</taxon>
        <taxon>Dinophyceae</taxon>
        <taxon>Suessiales</taxon>
        <taxon>Symbiodiniaceae</taxon>
        <taxon>Durusdinium</taxon>
    </lineage>
</organism>
<protein>
    <submittedName>
        <fullName evidence="1">Uncharacterized protein</fullName>
    </submittedName>
</protein>
<dbReference type="EMBL" id="CAXAMN010013780">
    <property type="protein sequence ID" value="CAK9041690.1"/>
    <property type="molecule type" value="Genomic_DNA"/>
</dbReference>
<evidence type="ECO:0000313" key="2">
    <source>
        <dbReference type="Proteomes" id="UP001642484"/>
    </source>
</evidence>
<comment type="caution">
    <text evidence="1">The sequence shown here is derived from an EMBL/GenBank/DDBJ whole genome shotgun (WGS) entry which is preliminary data.</text>
</comment>
<sequence length="142" mass="15674">MMYGGAHLTTAQVFMVPCLPRLAGTAAQCRIHSKVNDWPFFTHWIADFVFCPTSLDQSDLEMNWRAACWRSSSAGRTVAAGSVKEGREQMGEGWATGRSCSVDVLDEDTGLQRKSTSIDLEVHSVGFTVLLDVCRHMLVLCC</sequence>
<evidence type="ECO:0000313" key="1">
    <source>
        <dbReference type="EMBL" id="CAK9041690.1"/>
    </source>
</evidence>
<feature type="non-terminal residue" evidence="1">
    <location>
        <position position="142"/>
    </location>
</feature>
<reference evidence="1 2" key="1">
    <citation type="submission" date="2024-02" db="EMBL/GenBank/DDBJ databases">
        <authorList>
            <person name="Chen Y."/>
            <person name="Shah S."/>
            <person name="Dougan E. K."/>
            <person name="Thang M."/>
            <person name="Chan C."/>
        </authorList>
    </citation>
    <scope>NUCLEOTIDE SEQUENCE [LARGE SCALE GENOMIC DNA]</scope>
</reference>
<proteinExistence type="predicted"/>
<keyword evidence="2" id="KW-1185">Reference proteome</keyword>